<dbReference type="GO" id="GO:0071949">
    <property type="term" value="F:FAD binding"/>
    <property type="evidence" value="ECO:0007669"/>
    <property type="project" value="TreeGrafter"/>
</dbReference>
<proteinExistence type="predicted"/>
<dbReference type="GO" id="GO:0048038">
    <property type="term" value="F:quinone binding"/>
    <property type="evidence" value="ECO:0007669"/>
    <property type="project" value="UniProtKB-KW"/>
</dbReference>
<dbReference type="AlphaFoldDB" id="A0A431VPQ2"/>
<keyword evidence="4" id="KW-0274">FAD</keyword>
<dbReference type="InterPro" id="IPR015904">
    <property type="entry name" value="Sulphide_quinone_reductase"/>
</dbReference>
<dbReference type="GO" id="GO:0070221">
    <property type="term" value="P:sulfide oxidation, using sulfide:quinone oxidoreductase"/>
    <property type="evidence" value="ECO:0007669"/>
    <property type="project" value="TreeGrafter"/>
</dbReference>
<dbReference type="SUPFAM" id="SSF51905">
    <property type="entry name" value="FAD/NAD(P)-binding domain"/>
    <property type="match status" value="2"/>
</dbReference>
<accession>A0A431VPQ2</accession>
<dbReference type="RefSeq" id="WP_126353245.1">
    <property type="nucleotide sequence ID" value="NZ_CP086381.1"/>
</dbReference>
<comment type="cofactor">
    <cofactor evidence="1">
        <name>FAD</name>
        <dbReference type="ChEBI" id="CHEBI:57692"/>
    </cofactor>
</comment>
<evidence type="ECO:0000259" key="7">
    <source>
        <dbReference type="Pfam" id="PF07992"/>
    </source>
</evidence>
<keyword evidence="5" id="KW-0809">Transit peptide</keyword>
<evidence type="ECO:0000256" key="4">
    <source>
        <dbReference type="ARBA" id="ARBA00022827"/>
    </source>
</evidence>
<feature type="domain" description="FAD/NAD(P)-binding" evidence="7">
    <location>
        <begin position="9"/>
        <end position="128"/>
    </location>
</feature>
<evidence type="ECO:0000256" key="6">
    <source>
        <dbReference type="ARBA" id="ARBA00023002"/>
    </source>
</evidence>
<gene>
    <name evidence="8" type="ORF">EJ104_12305</name>
</gene>
<dbReference type="PANTHER" id="PTHR10632:SF2">
    <property type="entry name" value="SULFIDE:QUINONE OXIDOREDUCTASE, MITOCHONDRIAL"/>
    <property type="match status" value="1"/>
</dbReference>
<protein>
    <submittedName>
        <fullName evidence="8">NAD(P)/FAD-dependent oxidoreductase</fullName>
    </submittedName>
</protein>
<dbReference type="InterPro" id="IPR036188">
    <property type="entry name" value="FAD/NAD-bd_sf"/>
</dbReference>
<evidence type="ECO:0000256" key="3">
    <source>
        <dbReference type="ARBA" id="ARBA00022719"/>
    </source>
</evidence>
<evidence type="ECO:0000256" key="1">
    <source>
        <dbReference type="ARBA" id="ARBA00001974"/>
    </source>
</evidence>
<keyword evidence="6" id="KW-0560">Oxidoreductase</keyword>
<dbReference type="PANTHER" id="PTHR10632">
    <property type="entry name" value="SULFIDE:QUINONE OXIDOREDUCTASE"/>
    <property type="match status" value="1"/>
</dbReference>
<dbReference type="OrthoDB" id="9805710at2"/>
<dbReference type="FunFam" id="3.50.50.60:FF:000034">
    <property type="entry name" value="sulfide:quinone oxidoreductase, mitochondrial"/>
    <property type="match status" value="1"/>
</dbReference>
<evidence type="ECO:0000313" key="8">
    <source>
        <dbReference type="EMBL" id="RTR24710.1"/>
    </source>
</evidence>
<keyword evidence="2" id="KW-0285">Flavoprotein</keyword>
<sequence>MNTSISRERIVIVGGGAGGISLASRLLRDGVKAQITVIDPAEVHFYQPYWTLVGGGVVQALDSAKLMKDVMPSGVEWLREAVVDLQAAKKQLTTDAGRIVEFDYLVLAPGIQIDWDKIPGFRETLGKGGVCSIYDFRQAEKTWEMVRTFRGGHAIFNGAATPIKCGGAPMKIMFLSEETFRENGVRGRTPVKFKTPGGVIFGVKEYADALTKVVRERDIQTEFGHTLQRIEPMTKEATFTVQKPGGSQETYTERYDLMHVTPHMSAPDWIKRSDVAVADGPLKGWVKVDAHTLQSPDFPYVFALGDAAGLPGHPKTGAAVRKQYPVVAKNLQTVMKGFPPTNFYDGYSSCPIVTGRSKLILAEFVYGNRIKSSFPSFMPSDTERYDSWLLKRYGLAPMYWYGMLKGLV</sequence>
<dbReference type="EMBL" id="RXPE01000038">
    <property type="protein sequence ID" value="RTR24710.1"/>
    <property type="molecule type" value="Genomic_DNA"/>
</dbReference>
<dbReference type="Gene3D" id="3.50.50.60">
    <property type="entry name" value="FAD/NAD(P)-binding domain"/>
    <property type="match status" value="2"/>
</dbReference>
<name>A0A431VPQ2_9DEIO</name>
<evidence type="ECO:0000256" key="5">
    <source>
        <dbReference type="ARBA" id="ARBA00022946"/>
    </source>
</evidence>
<dbReference type="InterPro" id="IPR023753">
    <property type="entry name" value="FAD/NAD-binding_dom"/>
</dbReference>
<evidence type="ECO:0000256" key="2">
    <source>
        <dbReference type="ARBA" id="ARBA00022630"/>
    </source>
</evidence>
<dbReference type="Pfam" id="PF07992">
    <property type="entry name" value="Pyr_redox_2"/>
    <property type="match status" value="1"/>
</dbReference>
<organism evidence="8 9">
    <name type="scientific">Deinococcus radiophilus</name>
    <dbReference type="NCBI Taxonomy" id="32062"/>
    <lineage>
        <taxon>Bacteria</taxon>
        <taxon>Thermotogati</taxon>
        <taxon>Deinococcota</taxon>
        <taxon>Deinococci</taxon>
        <taxon>Deinococcales</taxon>
        <taxon>Deinococcaceae</taxon>
        <taxon>Deinococcus</taxon>
    </lineage>
</organism>
<evidence type="ECO:0000313" key="9">
    <source>
        <dbReference type="Proteomes" id="UP000277766"/>
    </source>
</evidence>
<dbReference type="Proteomes" id="UP000277766">
    <property type="component" value="Unassembled WGS sequence"/>
</dbReference>
<dbReference type="GO" id="GO:0070224">
    <property type="term" value="F:sulfide:quinone oxidoreductase activity"/>
    <property type="evidence" value="ECO:0007669"/>
    <property type="project" value="TreeGrafter"/>
</dbReference>
<comment type="caution">
    <text evidence="8">The sequence shown here is derived from an EMBL/GenBank/DDBJ whole genome shotgun (WGS) entry which is preliminary data.</text>
</comment>
<reference evidence="8 9" key="1">
    <citation type="submission" date="2018-12" db="EMBL/GenBank/DDBJ databases">
        <title>Deinococcus radiophilus ATCC 27603 genome sequencing and assembly.</title>
        <authorList>
            <person name="Maclea K.S."/>
            <person name="Maynard C.R."/>
        </authorList>
    </citation>
    <scope>NUCLEOTIDE SEQUENCE [LARGE SCALE GENOMIC DNA]</scope>
    <source>
        <strain evidence="8 9">ATCC 27603</strain>
    </source>
</reference>
<keyword evidence="9" id="KW-1185">Reference proteome</keyword>
<keyword evidence="3" id="KW-0874">Quinone</keyword>